<dbReference type="PANTHER" id="PTHR11802:SF201">
    <property type="entry name" value="CARBOXYPEPTIDASE"/>
    <property type="match status" value="1"/>
</dbReference>
<dbReference type="PRINTS" id="PR00724">
    <property type="entry name" value="CRBOXYPTASEC"/>
</dbReference>
<keyword evidence="2 5" id="KW-0121">Carboxypeptidase</keyword>
<dbReference type="GO" id="GO:0006508">
    <property type="term" value="P:proteolysis"/>
    <property type="evidence" value="ECO:0007669"/>
    <property type="project" value="UniProtKB-KW"/>
</dbReference>
<dbReference type="FunFam" id="3.40.50.1820:FF:000335">
    <property type="entry name" value="Carboxypeptidase"/>
    <property type="match status" value="1"/>
</dbReference>
<dbReference type="OrthoDB" id="443318at2759"/>
<dbReference type="InterPro" id="IPR029058">
    <property type="entry name" value="AB_hydrolase_fold"/>
</dbReference>
<name>A0A8S3V8J4_MYTED</name>
<keyword evidence="7" id="KW-1185">Reference proteome</keyword>
<dbReference type="EC" id="3.4.16.-" evidence="5"/>
<dbReference type="PROSITE" id="PS00560">
    <property type="entry name" value="CARBOXYPEPT_SER_HIS"/>
    <property type="match status" value="1"/>
</dbReference>
<dbReference type="PROSITE" id="PS00131">
    <property type="entry name" value="CARBOXYPEPT_SER_SER"/>
    <property type="match status" value="1"/>
</dbReference>
<evidence type="ECO:0000256" key="5">
    <source>
        <dbReference type="RuleBase" id="RU361156"/>
    </source>
</evidence>
<dbReference type="GO" id="GO:1904715">
    <property type="term" value="P:negative regulation of chaperone-mediated autophagy"/>
    <property type="evidence" value="ECO:0007669"/>
    <property type="project" value="UniProtKB-ARBA"/>
</dbReference>
<comment type="similarity">
    <text evidence="1 5">Belongs to the peptidase S10 family.</text>
</comment>
<dbReference type="InterPro" id="IPR018202">
    <property type="entry name" value="Ser_caboxypep_ser_AS"/>
</dbReference>
<dbReference type="Gene3D" id="3.40.50.1820">
    <property type="entry name" value="alpha/beta hydrolase"/>
    <property type="match status" value="2"/>
</dbReference>
<reference evidence="6" key="1">
    <citation type="submission" date="2021-03" db="EMBL/GenBank/DDBJ databases">
        <authorList>
            <person name="Bekaert M."/>
        </authorList>
    </citation>
    <scope>NUCLEOTIDE SEQUENCE</scope>
</reference>
<keyword evidence="4 5" id="KW-0378">Hydrolase</keyword>
<organism evidence="6 7">
    <name type="scientific">Mytilus edulis</name>
    <name type="common">Blue mussel</name>
    <dbReference type="NCBI Taxonomy" id="6550"/>
    <lineage>
        <taxon>Eukaryota</taxon>
        <taxon>Metazoa</taxon>
        <taxon>Spiralia</taxon>
        <taxon>Lophotrochozoa</taxon>
        <taxon>Mollusca</taxon>
        <taxon>Bivalvia</taxon>
        <taxon>Autobranchia</taxon>
        <taxon>Pteriomorphia</taxon>
        <taxon>Mytilida</taxon>
        <taxon>Mytiloidea</taxon>
        <taxon>Mytilidae</taxon>
        <taxon>Mytilinae</taxon>
        <taxon>Mytilus</taxon>
    </lineage>
</organism>
<dbReference type="InterPro" id="IPR001563">
    <property type="entry name" value="Peptidase_S10"/>
</dbReference>
<accession>A0A8S3V8J4</accession>
<evidence type="ECO:0000256" key="4">
    <source>
        <dbReference type="ARBA" id="ARBA00022801"/>
    </source>
</evidence>
<evidence type="ECO:0000313" key="6">
    <source>
        <dbReference type="EMBL" id="CAG2252832.1"/>
    </source>
</evidence>
<gene>
    <name evidence="6" type="ORF">MEDL_64430</name>
</gene>
<dbReference type="GO" id="GO:0004185">
    <property type="term" value="F:serine-type carboxypeptidase activity"/>
    <property type="evidence" value="ECO:0007669"/>
    <property type="project" value="UniProtKB-UniRule"/>
</dbReference>
<evidence type="ECO:0000313" key="7">
    <source>
        <dbReference type="Proteomes" id="UP000683360"/>
    </source>
</evidence>
<sequence length="499" mass="56252">MICKFNILAGTSVFSLNEITNMWTTVLVLTICLILHMSYGAPPAEEIKYMPGLHKQPYWKQYSGYLNATGTKQLHYWFVQSANKPSEDPLVLWMNGGPGCSSDLGLLSEHGPFRIGKDGASVSYNPHAWNNVANMMYLEAPAGVGFSYSQDKNYTTDDDQVALDNHMALKNFFLKFPEYAKNDFYITGESYGGIYVPTLSARVVDDTAINFKGFVVGNGLSDDEMNSDSLVYFAYYHGLIGDSLWSGLSKYCCQGNMTRCAFSQSRGKEECGKALSPVTEIVYGSGLNEYNLYGTCEGGNGIYFDEETNKVAFTHQKWQMKNNPYVSQKMKFIQDFTNVEDHLRLTPPCLNYSNVVKYLNTAEVRKQLHIPDMVQKWDICSAVVGMGYKRLYSSMDKQYHKVLLAKKKVMVYNGDVDMACNFLGDEWFVESLNQKLVTERKAWHYTPEGTTSTQVAGFVKQFENLALVTVRGAGHMVPTDKPQPALIMITNYLQDKPFQ</sequence>
<comment type="caution">
    <text evidence="6">The sequence shown here is derived from an EMBL/GenBank/DDBJ whole genome shotgun (WGS) entry which is preliminary data.</text>
</comment>
<dbReference type="AlphaFoldDB" id="A0A8S3V8J4"/>
<protein>
    <recommendedName>
        <fullName evidence="5">Carboxypeptidase</fullName>
        <ecNumber evidence="5">3.4.16.-</ecNumber>
    </recommendedName>
</protein>
<proteinExistence type="inferred from homology"/>
<dbReference type="InterPro" id="IPR033124">
    <property type="entry name" value="Ser_caboxypep_his_AS"/>
</dbReference>
<dbReference type="EMBL" id="CAJPWZ010003134">
    <property type="protein sequence ID" value="CAG2252832.1"/>
    <property type="molecule type" value="Genomic_DNA"/>
</dbReference>
<dbReference type="Pfam" id="PF00450">
    <property type="entry name" value="Peptidase_S10"/>
    <property type="match status" value="1"/>
</dbReference>
<evidence type="ECO:0000256" key="3">
    <source>
        <dbReference type="ARBA" id="ARBA00022670"/>
    </source>
</evidence>
<dbReference type="PANTHER" id="PTHR11802">
    <property type="entry name" value="SERINE PROTEASE FAMILY S10 SERINE CARBOXYPEPTIDASE"/>
    <property type="match status" value="1"/>
</dbReference>
<evidence type="ECO:0000256" key="2">
    <source>
        <dbReference type="ARBA" id="ARBA00022645"/>
    </source>
</evidence>
<evidence type="ECO:0000256" key="1">
    <source>
        <dbReference type="ARBA" id="ARBA00009431"/>
    </source>
</evidence>
<keyword evidence="3 5" id="KW-0645">Protease</keyword>
<dbReference type="GO" id="GO:0031647">
    <property type="term" value="P:regulation of protein stability"/>
    <property type="evidence" value="ECO:0007669"/>
    <property type="project" value="UniProtKB-ARBA"/>
</dbReference>
<dbReference type="SUPFAM" id="SSF53474">
    <property type="entry name" value="alpha/beta-Hydrolases"/>
    <property type="match status" value="1"/>
</dbReference>
<dbReference type="Proteomes" id="UP000683360">
    <property type="component" value="Unassembled WGS sequence"/>
</dbReference>